<evidence type="ECO:0000313" key="3">
    <source>
        <dbReference type="Proteomes" id="UP001161325"/>
    </source>
</evidence>
<proteinExistence type="predicted"/>
<gene>
    <name evidence="2" type="ORF">rosag_48300</name>
</gene>
<dbReference type="AlphaFoldDB" id="A0AA37V4S7"/>
<sequence length="113" mass="11815">MSRLVPILVAPALLLGMAACTDPLAVDASPRAAPLRAAAGAARAPDARGTLTEPAAYNGRICELRFPGSSSRTAEFYAIWNVGHGILDEPFDTDRPDLFAILPGTMHTVLGSV</sequence>
<dbReference type="PROSITE" id="PS51257">
    <property type="entry name" value="PROKAR_LIPOPROTEIN"/>
    <property type="match status" value="1"/>
</dbReference>
<organism evidence="2 3">
    <name type="scientific">Roseisolibacter agri</name>
    <dbReference type="NCBI Taxonomy" id="2014610"/>
    <lineage>
        <taxon>Bacteria</taxon>
        <taxon>Pseudomonadati</taxon>
        <taxon>Gemmatimonadota</taxon>
        <taxon>Gemmatimonadia</taxon>
        <taxon>Gemmatimonadales</taxon>
        <taxon>Gemmatimonadaceae</taxon>
        <taxon>Roseisolibacter</taxon>
    </lineage>
</organism>
<evidence type="ECO:0000313" key="2">
    <source>
        <dbReference type="EMBL" id="GLC28317.1"/>
    </source>
</evidence>
<dbReference type="RefSeq" id="WP_284352716.1">
    <property type="nucleotide sequence ID" value="NZ_BRXS01000009.1"/>
</dbReference>
<name>A0AA37V4S7_9BACT</name>
<feature type="signal peptide" evidence="1">
    <location>
        <begin position="1"/>
        <end position="21"/>
    </location>
</feature>
<protein>
    <submittedName>
        <fullName evidence="2">Uncharacterized protein</fullName>
    </submittedName>
</protein>
<keyword evidence="1" id="KW-0732">Signal</keyword>
<evidence type="ECO:0000256" key="1">
    <source>
        <dbReference type="SAM" id="SignalP"/>
    </source>
</evidence>
<comment type="caution">
    <text evidence="2">The sequence shown here is derived from an EMBL/GenBank/DDBJ whole genome shotgun (WGS) entry which is preliminary data.</text>
</comment>
<accession>A0AA37V4S7</accession>
<keyword evidence="3" id="KW-1185">Reference proteome</keyword>
<feature type="chain" id="PRO_5041360432" evidence="1">
    <location>
        <begin position="22"/>
        <end position="113"/>
    </location>
</feature>
<reference evidence="2" key="1">
    <citation type="submission" date="2022-08" db="EMBL/GenBank/DDBJ databases">
        <title>Draft genome sequencing of Roseisolibacter agri AW1220.</title>
        <authorList>
            <person name="Tobiishi Y."/>
            <person name="Tonouchi A."/>
        </authorList>
    </citation>
    <scope>NUCLEOTIDE SEQUENCE</scope>
    <source>
        <strain evidence="2">AW1220</strain>
    </source>
</reference>
<dbReference type="EMBL" id="BRXS01000009">
    <property type="protein sequence ID" value="GLC28317.1"/>
    <property type="molecule type" value="Genomic_DNA"/>
</dbReference>
<dbReference type="Proteomes" id="UP001161325">
    <property type="component" value="Unassembled WGS sequence"/>
</dbReference>